<keyword evidence="3 6" id="KW-0812">Transmembrane</keyword>
<dbReference type="GO" id="GO:0005886">
    <property type="term" value="C:plasma membrane"/>
    <property type="evidence" value="ECO:0007669"/>
    <property type="project" value="UniProtKB-SubCell"/>
</dbReference>
<proteinExistence type="predicted"/>
<feature type="transmembrane region" description="Helical" evidence="6">
    <location>
        <begin position="308"/>
        <end position="328"/>
    </location>
</feature>
<feature type="transmembrane region" description="Helical" evidence="6">
    <location>
        <begin position="161"/>
        <end position="182"/>
    </location>
</feature>
<dbReference type="PANTHER" id="PTHR30250">
    <property type="entry name" value="PST FAMILY PREDICTED COLANIC ACID TRANSPORTER"/>
    <property type="match status" value="1"/>
</dbReference>
<dbReference type="EMBL" id="CYZF01000010">
    <property type="protein sequence ID" value="CUP28167.1"/>
    <property type="molecule type" value="Genomic_DNA"/>
</dbReference>
<feature type="transmembrane region" description="Helical" evidence="6">
    <location>
        <begin position="348"/>
        <end position="366"/>
    </location>
</feature>
<feature type="transmembrane region" description="Helical" evidence="6">
    <location>
        <begin position="378"/>
        <end position="398"/>
    </location>
</feature>
<dbReference type="Proteomes" id="UP000487221">
    <property type="component" value="Unassembled WGS sequence"/>
</dbReference>
<dbReference type="RefSeq" id="WP_057089453.1">
    <property type="nucleotide sequence ID" value="NZ_CYZF01000010.1"/>
</dbReference>
<gene>
    <name evidence="7" type="ORF">ERS417307_03419</name>
    <name evidence="8" type="ORF">GAQ44_06010</name>
</gene>
<evidence type="ECO:0000313" key="8">
    <source>
        <dbReference type="EMBL" id="KAB4185565.1"/>
    </source>
</evidence>
<evidence type="ECO:0000313" key="10">
    <source>
        <dbReference type="Proteomes" id="UP000487221"/>
    </source>
</evidence>
<keyword evidence="2" id="KW-1003">Cell membrane</keyword>
<evidence type="ECO:0000313" key="9">
    <source>
        <dbReference type="Proteomes" id="UP000095419"/>
    </source>
</evidence>
<feature type="transmembrane region" description="Helical" evidence="6">
    <location>
        <begin position="188"/>
        <end position="211"/>
    </location>
</feature>
<evidence type="ECO:0000256" key="2">
    <source>
        <dbReference type="ARBA" id="ARBA00022475"/>
    </source>
</evidence>
<evidence type="ECO:0000256" key="4">
    <source>
        <dbReference type="ARBA" id="ARBA00022989"/>
    </source>
</evidence>
<protein>
    <submittedName>
        <fullName evidence="8">Lipopolysaccharide biosynthesis protein</fullName>
    </submittedName>
    <submittedName>
        <fullName evidence="7">Transmembrane protein</fullName>
    </submittedName>
</protein>
<feature type="transmembrane region" description="Helical" evidence="6">
    <location>
        <begin position="16"/>
        <end position="33"/>
    </location>
</feature>
<organism evidence="7 9">
    <name type="scientific">Bacteroides uniformis</name>
    <dbReference type="NCBI Taxonomy" id="820"/>
    <lineage>
        <taxon>Bacteria</taxon>
        <taxon>Pseudomonadati</taxon>
        <taxon>Bacteroidota</taxon>
        <taxon>Bacteroidia</taxon>
        <taxon>Bacteroidales</taxon>
        <taxon>Bacteroidaceae</taxon>
        <taxon>Bacteroides</taxon>
    </lineage>
</organism>
<dbReference type="InterPro" id="IPR050833">
    <property type="entry name" value="Poly_Biosynth_Transport"/>
</dbReference>
<reference evidence="8 10" key="2">
    <citation type="journal article" date="2019" name="Nat. Med.">
        <title>A library of human gut bacterial isolates paired with longitudinal multiomics data enables mechanistic microbiome research.</title>
        <authorList>
            <person name="Poyet M."/>
            <person name="Groussin M."/>
            <person name="Gibbons S.M."/>
            <person name="Avila-Pacheco J."/>
            <person name="Jiang X."/>
            <person name="Kearney S.M."/>
            <person name="Perrotta A.R."/>
            <person name="Berdy B."/>
            <person name="Zhao S."/>
            <person name="Lieberman T.D."/>
            <person name="Swanson P.K."/>
            <person name="Smith M."/>
            <person name="Roesemann S."/>
            <person name="Alexander J.E."/>
            <person name="Rich S.A."/>
            <person name="Livny J."/>
            <person name="Vlamakis H."/>
            <person name="Clish C."/>
            <person name="Bullock K."/>
            <person name="Deik A."/>
            <person name="Scott J."/>
            <person name="Pierce K.A."/>
            <person name="Xavier R.J."/>
            <person name="Alm E.J."/>
        </authorList>
    </citation>
    <scope>NUCLEOTIDE SEQUENCE [LARGE SCALE GENOMIC DNA]</scope>
    <source>
        <strain evidence="8 10">BIOML-A19</strain>
    </source>
</reference>
<dbReference type="AlphaFoldDB" id="A0A174LZS8"/>
<feature type="transmembrane region" description="Helical" evidence="6">
    <location>
        <begin position="471"/>
        <end position="491"/>
    </location>
</feature>
<reference evidence="7 9" key="1">
    <citation type="submission" date="2015-09" db="EMBL/GenBank/DDBJ databases">
        <authorList>
            <consortium name="Pathogen Informatics"/>
        </authorList>
    </citation>
    <scope>NUCLEOTIDE SEQUENCE [LARGE SCALE GENOMIC DNA]</scope>
    <source>
        <strain evidence="7 9">2789STDY5608791</strain>
    </source>
</reference>
<accession>A0A174LZS8</accession>
<feature type="transmembrane region" description="Helical" evidence="6">
    <location>
        <begin position="404"/>
        <end position="425"/>
    </location>
</feature>
<dbReference type="EMBL" id="WCTY01000009">
    <property type="protein sequence ID" value="KAB4185565.1"/>
    <property type="molecule type" value="Genomic_DNA"/>
</dbReference>
<evidence type="ECO:0000256" key="1">
    <source>
        <dbReference type="ARBA" id="ARBA00004651"/>
    </source>
</evidence>
<sequence length="510" mass="57276">MSDKTLNNKRIAKNTIFLYFRMIFIMVVSLFTSRVVLNTLGVEDYGIYNVVGGIVAMFGFLNASMSSSTQRYIAYALGKNDYGNLRKIFSTCFLTHLLIAFVVLVLIETVGIWLLYNKMVIPTDRMNAAFWVFQFSSISAVVAIIGVPFNSDIIAHEKMSAFAYISILEVVLKLVIVYMLSIGNIDKLILYAALILVVQISIVFFYQIYCLKHFEESRIKFIWDGSLFKEIFGFAGWNMWGCLAHILYTQGLNILLNMFFGPAVNAARGVATQVQGAVQQFSSNFQMALNPQITKTYAANDMKSMHTLIYRSSKFTFFLLFALSLPVIMETEQILTLWLKIVPDWTVIFVRLMLCVVMVDSIANPLMTAAAATGRVKVYQSVVGGILLLIVPISYIVLKLGGNPYSVFIVHFAVCTTAFVVRLFIIRPMINFSISSYLKNAIARCIVVGIVSLIIPVTLRILLDQSIFNSFVIIIASVISVLVFTFLIGLTTNERLFIANKIKEVAYKII</sequence>
<keyword evidence="5 6" id="KW-0472">Membrane</keyword>
<dbReference type="PANTHER" id="PTHR30250:SF26">
    <property type="entry name" value="PSMA PROTEIN"/>
    <property type="match status" value="1"/>
</dbReference>
<evidence type="ECO:0000256" key="3">
    <source>
        <dbReference type="ARBA" id="ARBA00022692"/>
    </source>
</evidence>
<comment type="subcellular location">
    <subcellularLocation>
        <location evidence="1">Cell membrane</location>
        <topology evidence="1">Multi-pass membrane protein</topology>
    </subcellularLocation>
</comment>
<name>A0A174LZS8_BACUN</name>
<feature type="transmembrane region" description="Helical" evidence="6">
    <location>
        <begin position="437"/>
        <end position="459"/>
    </location>
</feature>
<evidence type="ECO:0000313" key="7">
    <source>
        <dbReference type="EMBL" id="CUP28167.1"/>
    </source>
</evidence>
<feature type="transmembrane region" description="Helical" evidence="6">
    <location>
        <begin position="128"/>
        <end position="149"/>
    </location>
</feature>
<evidence type="ECO:0000256" key="6">
    <source>
        <dbReference type="SAM" id="Phobius"/>
    </source>
</evidence>
<keyword evidence="4 6" id="KW-1133">Transmembrane helix</keyword>
<feature type="transmembrane region" description="Helical" evidence="6">
    <location>
        <begin position="93"/>
        <end position="116"/>
    </location>
</feature>
<evidence type="ECO:0000256" key="5">
    <source>
        <dbReference type="ARBA" id="ARBA00023136"/>
    </source>
</evidence>
<dbReference type="Proteomes" id="UP000095419">
    <property type="component" value="Unassembled WGS sequence"/>
</dbReference>
<feature type="transmembrane region" description="Helical" evidence="6">
    <location>
        <begin position="45"/>
        <end position="63"/>
    </location>
</feature>